<keyword evidence="2" id="KW-0547">Nucleotide-binding</keyword>
<dbReference type="SUPFAM" id="SSF56059">
    <property type="entry name" value="Glutathione synthetase ATP-binding domain-like"/>
    <property type="match status" value="1"/>
</dbReference>
<organism evidence="4 5">
    <name type="scientific">Limnofasciculus baicalensis BBK-W-15</name>
    <dbReference type="NCBI Taxonomy" id="2699891"/>
    <lineage>
        <taxon>Bacteria</taxon>
        <taxon>Bacillati</taxon>
        <taxon>Cyanobacteriota</taxon>
        <taxon>Cyanophyceae</taxon>
        <taxon>Coleofasciculales</taxon>
        <taxon>Coleofasciculaceae</taxon>
        <taxon>Limnofasciculus</taxon>
        <taxon>Limnofasciculus baicalensis</taxon>
    </lineage>
</organism>
<evidence type="ECO:0000313" key="5">
    <source>
        <dbReference type="Proteomes" id="UP001204953"/>
    </source>
</evidence>
<comment type="caution">
    <text evidence="4">The sequence shown here is derived from an EMBL/GenBank/DDBJ whole genome shotgun (WGS) entry which is preliminary data.</text>
</comment>
<dbReference type="InterPro" id="IPR013651">
    <property type="entry name" value="ATP-grasp_RimK-type"/>
</dbReference>
<dbReference type="InterPro" id="IPR013815">
    <property type="entry name" value="ATP_grasp_subdomain_1"/>
</dbReference>
<dbReference type="Gene3D" id="3.30.1490.20">
    <property type="entry name" value="ATP-grasp fold, A domain"/>
    <property type="match status" value="1"/>
</dbReference>
<reference evidence="4" key="1">
    <citation type="submission" date="2022-06" db="EMBL/GenBank/DDBJ databases">
        <title>New cyanobacteria of genus Symplocastrum in benthos of Lake Baikal.</title>
        <authorList>
            <person name="Sorokovikova E."/>
            <person name="Tikhonova I."/>
            <person name="Krasnopeev A."/>
            <person name="Evseev P."/>
            <person name="Gladkikh A."/>
            <person name="Belykh O."/>
        </authorList>
    </citation>
    <scope>NUCLEOTIDE SEQUENCE</scope>
    <source>
        <strain evidence="4">BBK-W-15</strain>
    </source>
</reference>
<name>A0AAE3GV66_9CYAN</name>
<dbReference type="Gene3D" id="3.30.470.20">
    <property type="entry name" value="ATP-grasp fold, B domain"/>
    <property type="match status" value="2"/>
</dbReference>
<evidence type="ECO:0000313" key="4">
    <source>
        <dbReference type="EMBL" id="MCP2729172.1"/>
    </source>
</evidence>
<sequence length="339" mass="38157">MKYPYTSKLIEYLAPEINARVELEPEFEFAGEIIFSNGRKHLFRNTDLNINLAGAGGIAKDKGYTSYLLTKYGFRVPRGQTFFSERLLPNLDIDKRRDIESACKYGYEMGYPVIVKPNNLSQGALVCKVHNDDDLRSVAEMIFERTNVMLVQELCIGKDYRIVVLGDEIISAYQRLPLTVTGDGKSTIESLILQKQSKFPDLGRPNAEIRPEDFRIWAKLEYLGLTRDSVISKGESLILLDNANLSTGGDAIDVTDTLHYSYADLAIKIAKTMGLRLCGVDIMCPNAEETLSENYWVIEVNGAPGLDNYAAIGDDQTERVKTLYRKVLKFLEQNAAFCF</sequence>
<evidence type="ECO:0000259" key="3">
    <source>
        <dbReference type="PROSITE" id="PS50975"/>
    </source>
</evidence>
<dbReference type="InterPro" id="IPR011761">
    <property type="entry name" value="ATP-grasp"/>
</dbReference>
<dbReference type="AlphaFoldDB" id="A0AAE3GV66"/>
<keyword evidence="5" id="KW-1185">Reference proteome</keyword>
<dbReference type="InterPro" id="IPR011095">
    <property type="entry name" value="Dala_Dala_lig_C"/>
</dbReference>
<feature type="domain" description="ATP-grasp" evidence="3">
    <location>
        <begin position="66"/>
        <end position="332"/>
    </location>
</feature>
<accession>A0AAE3GV66</accession>
<proteinExistence type="predicted"/>
<keyword evidence="1" id="KW-0436">Ligase</keyword>
<dbReference type="Proteomes" id="UP001204953">
    <property type="component" value="Unassembled WGS sequence"/>
</dbReference>
<dbReference type="GO" id="GO:0009432">
    <property type="term" value="P:SOS response"/>
    <property type="evidence" value="ECO:0007669"/>
    <property type="project" value="TreeGrafter"/>
</dbReference>
<dbReference type="Pfam" id="PF07478">
    <property type="entry name" value="Dala_Dala_lig_C"/>
    <property type="match status" value="1"/>
</dbReference>
<dbReference type="PANTHER" id="PTHR21621:SF0">
    <property type="entry name" value="BETA-CITRYLGLUTAMATE SYNTHASE B-RELATED"/>
    <property type="match status" value="1"/>
</dbReference>
<dbReference type="EMBL" id="JAMZMM010000097">
    <property type="protein sequence ID" value="MCP2729172.1"/>
    <property type="molecule type" value="Genomic_DNA"/>
</dbReference>
<dbReference type="GO" id="GO:0046872">
    <property type="term" value="F:metal ion binding"/>
    <property type="evidence" value="ECO:0007669"/>
    <property type="project" value="InterPro"/>
</dbReference>
<dbReference type="PROSITE" id="PS50975">
    <property type="entry name" value="ATP_GRASP"/>
    <property type="match status" value="1"/>
</dbReference>
<dbReference type="GO" id="GO:0018169">
    <property type="term" value="F:ribosomal S6-glutamic acid ligase activity"/>
    <property type="evidence" value="ECO:0007669"/>
    <property type="project" value="TreeGrafter"/>
</dbReference>
<dbReference type="PANTHER" id="PTHR21621">
    <property type="entry name" value="RIBOSOMAL PROTEIN S6 MODIFICATION PROTEIN"/>
    <property type="match status" value="1"/>
</dbReference>
<evidence type="ECO:0000256" key="1">
    <source>
        <dbReference type="ARBA" id="ARBA00022598"/>
    </source>
</evidence>
<dbReference type="GO" id="GO:0005524">
    <property type="term" value="F:ATP binding"/>
    <property type="evidence" value="ECO:0007669"/>
    <property type="project" value="UniProtKB-UniRule"/>
</dbReference>
<keyword evidence="2" id="KW-0067">ATP-binding</keyword>
<evidence type="ECO:0000256" key="2">
    <source>
        <dbReference type="PROSITE-ProRule" id="PRU00409"/>
    </source>
</evidence>
<dbReference type="Pfam" id="PF08443">
    <property type="entry name" value="RimK"/>
    <property type="match status" value="1"/>
</dbReference>
<dbReference type="GO" id="GO:0008716">
    <property type="term" value="F:D-alanine-D-alanine ligase activity"/>
    <property type="evidence" value="ECO:0007669"/>
    <property type="project" value="InterPro"/>
</dbReference>
<protein>
    <submittedName>
        <fullName evidence="4">Cyanophycin synthetase</fullName>
    </submittedName>
</protein>
<dbReference type="RefSeq" id="WP_254011957.1">
    <property type="nucleotide sequence ID" value="NZ_JAMZMM010000097.1"/>
</dbReference>
<gene>
    <name evidence="4" type="ORF">NJ959_11955</name>
</gene>
<dbReference type="GO" id="GO:0005737">
    <property type="term" value="C:cytoplasm"/>
    <property type="evidence" value="ECO:0007669"/>
    <property type="project" value="TreeGrafter"/>
</dbReference>